<protein>
    <submittedName>
        <fullName evidence="3">Uncharacterized protein</fullName>
    </submittedName>
</protein>
<feature type="compositionally biased region" description="Low complexity" evidence="1">
    <location>
        <begin position="20"/>
        <end position="45"/>
    </location>
</feature>
<reference evidence="3 4" key="1">
    <citation type="submission" date="2017-09" db="EMBL/GenBank/DDBJ databases">
        <title>Paracoccus alkalisoli sp. nov., isolated from saline alkaline soil.</title>
        <authorList>
            <person name="Dong X."/>
            <person name="Zhang G."/>
        </authorList>
    </citation>
    <scope>NUCLEOTIDE SEQUENCE [LARGE SCALE GENOMIC DNA]</scope>
    <source>
        <strain evidence="3 4">WN007</strain>
    </source>
</reference>
<proteinExistence type="predicted"/>
<organism evidence="3 4">
    <name type="scientific">Paracoccus salipaludis</name>
    <dbReference type="NCBI Taxonomy" id="2032623"/>
    <lineage>
        <taxon>Bacteria</taxon>
        <taxon>Pseudomonadati</taxon>
        <taxon>Pseudomonadota</taxon>
        <taxon>Alphaproteobacteria</taxon>
        <taxon>Rhodobacterales</taxon>
        <taxon>Paracoccaceae</taxon>
        <taxon>Paracoccus</taxon>
    </lineage>
</organism>
<name>A0A2A2GH27_9RHOB</name>
<accession>A0A2A2GH27</accession>
<evidence type="ECO:0000313" key="4">
    <source>
        <dbReference type="Proteomes" id="UP000218023"/>
    </source>
</evidence>
<feature type="compositionally biased region" description="Low complexity" evidence="1">
    <location>
        <begin position="59"/>
        <end position="69"/>
    </location>
</feature>
<comment type="caution">
    <text evidence="3">The sequence shown here is derived from an EMBL/GenBank/DDBJ whole genome shotgun (WGS) entry which is preliminary data.</text>
</comment>
<keyword evidence="4" id="KW-1185">Reference proteome</keyword>
<evidence type="ECO:0000313" key="3">
    <source>
        <dbReference type="EMBL" id="PAU96936.1"/>
    </source>
</evidence>
<feature type="signal peptide" evidence="2">
    <location>
        <begin position="1"/>
        <end position="20"/>
    </location>
</feature>
<evidence type="ECO:0000256" key="1">
    <source>
        <dbReference type="SAM" id="MobiDB-lite"/>
    </source>
</evidence>
<dbReference type="EMBL" id="NSJZ01000008">
    <property type="protein sequence ID" value="PAU96936.1"/>
    <property type="molecule type" value="Genomic_DNA"/>
</dbReference>
<gene>
    <name evidence="3" type="ORF">CK240_10550</name>
</gene>
<dbReference type="AlphaFoldDB" id="A0A2A2GH27"/>
<keyword evidence="2" id="KW-0732">Signal</keyword>
<dbReference type="Proteomes" id="UP000218023">
    <property type="component" value="Unassembled WGS sequence"/>
</dbReference>
<feature type="region of interest" description="Disordered" evidence="1">
    <location>
        <begin position="20"/>
        <end position="82"/>
    </location>
</feature>
<dbReference type="OrthoDB" id="5343781at2"/>
<feature type="chain" id="PRO_5012358477" evidence="2">
    <location>
        <begin position="21"/>
        <end position="195"/>
    </location>
</feature>
<sequence>MTRLLTVALLAALLGTPALSQAPAEPAASPEADAAAVSAEAGAPAEGEEEDEQEEGEEGSTAATPAASEAQHHDFGPSGIMTRSNRADLAPLTLASGKPVAAGEYSLQSGGYYRLPIVADGSAELALSGGDFFRSIWVNEIVVNDIEIRPMGVHSIEFDAAGEALISFIAITPGRYTLSVPGSSGESQQAVFNIR</sequence>
<feature type="compositionally biased region" description="Acidic residues" evidence="1">
    <location>
        <begin position="46"/>
        <end position="58"/>
    </location>
</feature>
<evidence type="ECO:0000256" key="2">
    <source>
        <dbReference type="SAM" id="SignalP"/>
    </source>
</evidence>